<feature type="domain" description="Methylamine utilisation protein MauE" evidence="6">
    <location>
        <begin position="1"/>
        <end position="134"/>
    </location>
</feature>
<dbReference type="Pfam" id="PF07291">
    <property type="entry name" value="MauE"/>
    <property type="match status" value="1"/>
</dbReference>
<accession>A0ABU7SDG9</accession>
<reference evidence="7 8" key="1">
    <citation type="submission" date="2024-01" db="EMBL/GenBank/DDBJ databases">
        <title>Genome insights into Plantactinospora veratri sp. nov.</title>
        <authorList>
            <person name="Wang L."/>
        </authorList>
    </citation>
    <scope>NUCLEOTIDE SEQUENCE [LARGE SCALE GENOMIC DNA]</scope>
    <source>
        <strain evidence="7 8">NEAU-FHS4</strain>
    </source>
</reference>
<dbReference type="EMBL" id="JAZGQL010000008">
    <property type="protein sequence ID" value="MEE6307987.1"/>
    <property type="molecule type" value="Genomic_DNA"/>
</dbReference>
<dbReference type="Proteomes" id="UP001339911">
    <property type="component" value="Unassembled WGS sequence"/>
</dbReference>
<name>A0ABU7SDG9_9ACTN</name>
<feature type="transmembrane region" description="Helical" evidence="5">
    <location>
        <begin position="6"/>
        <end position="25"/>
    </location>
</feature>
<proteinExistence type="predicted"/>
<feature type="transmembrane region" description="Helical" evidence="5">
    <location>
        <begin position="74"/>
        <end position="97"/>
    </location>
</feature>
<evidence type="ECO:0000256" key="4">
    <source>
        <dbReference type="ARBA" id="ARBA00023136"/>
    </source>
</evidence>
<keyword evidence="3 5" id="KW-1133">Transmembrane helix</keyword>
<evidence type="ECO:0000313" key="8">
    <source>
        <dbReference type="Proteomes" id="UP001339911"/>
    </source>
</evidence>
<dbReference type="InterPro" id="IPR009908">
    <property type="entry name" value="Methylamine_util_MauE"/>
</dbReference>
<feature type="transmembrane region" description="Helical" evidence="5">
    <location>
        <begin position="123"/>
        <end position="142"/>
    </location>
</feature>
<evidence type="ECO:0000259" key="6">
    <source>
        <dbReference type="Pfam" id="PF07291"/>
    </source>
</evidence>
<organism evidence="7 8">
    <name type="scientific">Plantactinospora veratri</name>
    <dbReference type="NCBI Taxonomy" id="1436122"/>
    <lineage>
        <taxon>Bacteria</taxon>
        <taxon>Bacillati</taxon>
        <taxon>Actinomycetota</taxon>
        <taxon>Actinomycetes</taxon>
        <taxon>Micromonosporales</taxon>
        <taxon>Micromonosporaceae</taxon>
        <taxon>Plantactinospora</taxon>
    </lineage>
</organism>
<gene>
    <name evidence="7" type="ORF">V1634_14255</name>
</gene>
<evidence type="ECO:0000256" key="2">
    <source>
        <dbReference type="ARBA" id="ARBA00022692"/>
    </source>
</evidence>
<keyword evidence="8" id="KW-1185">Reference proteome</keyword>
<keyword evidence="4 5" id="KW-0472">Membrane</keyword>
<dbReference type="RefSeq" id="WP_331208261.1">
    <property type="nucleotide sequence ID" value="NZ_JAZGQL010000008.1"/>
</dbReference>
<sequence length="175" mass="17902">MRYLEVGCRVLVAAVFVVAVANKVVTRAAWRDFVRSLRALRQLPEGAVRPAAVATVTAEALAAALLLVPLRVVGLLGFALAIGLLGTFTVVIGLALARGNRAPCRCFGASSTPLGIPHLARNLTLICVAALGVLGLSTGAALDPAYAVIAGITGLVLGMLTTAAEDIVALVKPVR</sequence>
<keyword evidence="2 5" id="KW-0812">Transmembrane</keyword>
<comment type="caution">
    <text evidence="7">The sequence shown here is derived from an EMBL/GenBank/DDBJ whole genome shotgun (WGS) entry which is preliminary data.</text>
</comment>
<evidence type="ECO:0000256" key="5">
    <source>
        <dbReference type="SAM" id="Phobius"/>
    </source>
</evidence>
<feature type="transmembrane region" description="Helical" evidence="5">
    <location>
        <begin position="148"/>
        <end position="171"/>
    </location>
</feature>
<evidence type="ECO:0000313" key="7">
    <source>
        <dbReference type="EMBL" id="MEE6307987.1"/>
    </source>
</evidence>
<evidence type="ECO:0000256" key="3">
    <source>
        <dbReference type="ARBA" id="ARBA00022989"/>
    </source>
</evidence>
<protein>
    <submittedName>
        <fullName evidence="7">MauE/DoxX family redox-associated membrane protein</fullName>
    </submittedName>
</protein>
<evidence type="ECO:0000256" key="1">
    <source>
        <dbReference type="ARBA" id="ARBA00004141"/>
    </source>
</evidence>
<comment type="subcellular location">
    <subcellularLocation>
        <location evidence="1">Membrane</location>
        <topology evidence="1">Multi-pass membrane protein</topology>
    </subcellularLocation>
</comment>